<protein>
    <submittedName>
        <fullName evidence="1">Uncharacterized protein</fullName>
    </submittedName>
</protein>
<dbReference type="AlphaFoldDB" id="K0RSJ6"/>
<comment type="caution">
    <text evidence="1">The sequence shown here is derived from an EMBL/GenBank/DDBJ whole genome shotgun (WGS) entry which is preliminary data.</text>
</comment>
<reference evidence="1 2" key="1">
    <citation type="journal article" date="2012" name="Genome Biol.">
        <title>Genome and low-iron response of an oceanic diatom adapted to chronic iron limitation.</title>
        <authorList>
            <person name="Lommer M."/>
            <person name="Specht M."/>
            <person name="Roy A.S."/>
            <person name="Kraemer L."/>
            <person name="Andreson R."/>
            <person name="Gutowska M.A."/>
            <person name="Wolf J."/>
            <person name="Bergner S.V."/>
            <person name="Schilhabel M.B."/>
            <person name="Klostermeier U.C."/>
            <person name="Beiko R.G."/>
            <person name="Rosenstiel P."/>
            <person name="Hippler M."/>
            <person name="Laroche J."/>
        </authorList>
    </citation>
    <scope>NUCLEOTIDE SEQUENCE [LARGE SCALE GENOMIC DNA]</scope>
    <source>
        <strain evidence="1 2">CCMP1005</strain>
    </source>
</reference>
<evidence type="ECO:0000313" key="2">
    <source>
        <dbReference type="Proteomes" id="UP000266841"/>
    </source>
</evidence>
<organism evidence="1 2">
    <name type="scientific">Thalassiosira oceanica</name>
    <name type="common">Marine diatom</name>
    <dbReference type="NCBI Taxonomy" id="159749"/>
    <lineage>
        <taxon>Eukaryota</taxon>
        <taxon>Sar</taxon>
        <taxon>Stramenopiles</taxon>
        <taxon>Ochrophyta</taxon>
        <taxon>Bacillariophyta</taxon>
        <taxon>Coscinodiscophyceae</taxon>
        <taxon>Thalassiosirophycidae</taxon>
        <taxon>Thalassiosirales</taxon>
        <taxon>Thalassiosiraceae</taxon>
        <taxon>Thalassiosira</taxon>
    </lineage>
</organism>
<dbReference type="EMBL" id="AGNL01040788">
    <property type="protein sequence ID" value="EJK51906.1"/>
    <property type="molecule type" value="Genomic_DNA"/>
</dbReference>
<dbReference type="Proteomes" id="UP000266841">
    <property type="component" value="Unassembled WGS sequence"/>
</dbReference>
<sequence length="154" mass="17525">MEFSTTTLSFMASWESITCRHNCILTFLQCRHPPPLRSPFIRKPNSLPAMSGRVPRLLGLLGGHQTLTYPLIKVRVCLTWRLVNIWNRTDHTGAAYLVFPGIPPVRVLLGLFFLQHPYTLGHSSSVLLTYELAQTSVTSCTVFRIHLFNNVQKF</sequence>
<accession>K0RSJ6</accession>
<evidence type="ECO:0000313" key="1">
    <source>
        <dbReference type="EMBL" id="EJK51906.1"/>
    </source>
</evidence>
<keyword evidence="2" id="KW-1185">Reference proteome</keyword>
<proteinExistence type="predicted"/>
<gene>
    <name evidence="1" type="ORF">THAOC_28880</name>
</gene>
<name>K0RSJ6_THAOC</name>